<dbReference type="CDD" id="cd00840">
    <property type="entry name" value="MPP_Mre11_N"/>
    <property type="match status" value="1"/>
</dbReference>
<evidence type="ECO:0000313" key="3">
    <source>
        <dbReference type="EMBL" id="OHV46381.1"/>
    </source>
</evidence>
<sequence length="410" mass="43390">MRLVHAADIHLDSPLRGLTRLGDSDLAHLLRQATRRALANLVDLTLARRADALLLAGDIYDGTWRDYATGRFFVEQMGRLRDAGVPVFMISGNHDAESEITRTLTLPPNVTVFPSDEPGTHEVADLGLAVHGQSYPTVAVHDNLVRRYPDARPGLVNVGLLHTAADGAEGHDNYAPCSADDLTSTGYDYFALGHVHTHRVVAAGEHVAAFSGNLQGRTPRETGPKGALVVEITGDGPAQVEHVPCDVARWERIAVDVTGSDSLDDVLALLGRELRTARASAGDRPVVARVVLTGTSRAAAELADAERLREELRTVADGMQVCLEKIAARVADPASGGGVDPELVAAVRAATEALGARPDQLTPWITPLDREVGRLLRGAGLLDLGDPGTRADLVQRAGAGLLARLAGGDA</sequence>
<dbReference type="Proteomes" id="UP000179627">
    <property type="component" value="Unassembled WGS sequence"/>
</dbReference>
<dbReference type="InterPro" id="IPR041796">
    <property type="entry name" value="Mre11_N"/>
</dbReference>
<dbReference type="InterPro" id="IPR050535">
    <property type="entry name" value="DNA_Repair-Maintenance_Comp"/>
</dbReference>
<evidence type="ECO:0000313" key="4">
    <source>
        <dbReference type="Proteomes" id="UP000179627"/>
    </source>
</evidence>
<name>A0A1S1RKR6_9ACTN</name>
<proteinExistence type="predicted"/>
<keyword evidence="1" id="KW-0378">Hydrolase</keyword>
<dbReference type="SUPFAM" id="SSF56300">
    <property type="entry name" value="Metallo-dependent phosphatases"/>
    <property type="match status" value="1"/>
</dbReference>
<feature type="domain" description="Calcineurin-like phosphoesterase" evidence="2">
    <location>
        <begin position="1"/>
        <end position="197"/>
    </location>
</feature>
<dbReference type="InterPro" id="IPR004843">
    <property type="entry name" value="Calcineurin-like_PHP"/>
</dbReference>
<dbReference type="EMBL" id="MBLM01000002">
    <property type="protein sequence ID" value="OHV46381.1"/>
    <property type="molecule type" value="Genomic_DNA"/>
</dbReference>
<comment type="caution">
    <text evidence="3">The sequence shown here is derived from an EMBL/GenBank/DDBJ whole genome shotgun (WGS) entry which is preliminary data.</text>
</comment>
<organism evidence="3 4">
    <name type="scientific">Parafrankia colletiae</name>
    <dbReference type="NCBI Taxonomy" id="573497"/>
    <lineage>
        <taxon>Bacteria</taxon>
        <taxon>Bacillati</taxon>
        <taxon>Actinomycetota</taxon>
        <taxon>Actinomycetes</taxon>
        <taxon>Frankiales</taxon>
        <taxon>Frankiaceae</taxon>
        <taxon>Parafrankia</taxon>
    </lineage>
</organism>
<dbReference type="Gene3D" id="3.60.21.10">
    <property type="match status" value="1"/>
</dbReference>
<reference evidence="4" key="1">
    <citation type="submission" date="2016-07" db="EMBL/GenBank/DDBJ databases">
        <title>Sequence Frankia sp. strain CcI1.17.</title>
        <authorList>
            <person name="Ghodhbane-Gtari F."/>
            <person name="Swanson E."/>
            <person name="Gueddou A."/>
            <person name="Morris K."/>
            <person name="Hezbri K."/>
            <person name="Ktari A."/>
            <person name="Nouioui I."/>
            <person name="Abebe-Akele F."/>
            <person name="Simpson S."/>
            <person name="Thomas K."/>
            <person name="Gtari M."/>
            <person name="Tisa L.S."/>
            <person name="Hurst S."/>
        </authorList>
    </citation>
    <scope>NUCLEOTIDE SEQUENCE [LARGE SCALE GENOMIC DNA]</scope>
    <source>
        <strain evidence="4">Cc1.17</strain>
    </source>
</reference>
<accession>A0A1S1RKR6</accession>
<dbReference type="AlphaFoldDB" id="A0A1S1RKR6"/>
<gene>
    <name evidence="3" type="ORF">CC117_01710</name>
</gene>
<dbReference type="RefSeq" id="WP_071081921.1">
    <property type="nucleotide sequence ID" value="NZ_MBLM01000002.1"/>
</dbReference>
<protein>
    <submittedName>
        <fullName evidence="3">Metallophosphoesterase</fullName>
    </submittedName>
</protein>
<dbReference type="InterPro" id="IPR029052">
    <property type="entry name" value="Metallo-depent_PP-like"/>
</dbReference>
<keyword evidence="4" id="KW-1185">Reference proteome</keyword>
<dbReference type="GO" id="GO:0016787">
    <property type="term" value="F:hydrolase activity"/>
    <property type="evidence" value="ECO:0007669"/>
    <property type="project" value="UniProtKB-KW"/>
</dbReference>
<dbReference type="Pfam" id="PF00149">
    <property type="entry name" value="Metallophos"/>
    <property type="match status" value="1"/>
</dbReference>
<dbReference type="OrthoDB" id="9773856at2"/>
<evidence type="ECO:0000256" key="1">
    <source>
        <dbReference type="ARBA" id="ARBA00022801"/>
    </source>
</evidence>
<dbReference type="PANTHER" id="PTHR30337">
    <property type="entry name" value="COMPONENT OF ATP-DEPENDENT DSDNA EXONUCLEASE"/>
    <property type="match status" value="1"/>
</dbReference>
<evidence type="ECO:0000259" key="2">
    <source>
        <dbReference type="Pfam" id="PF00149"/>
    </source>
</evidence>
<dbReference type="PANTHER" id="PTHR30337:SF7">
    <property type="entry name" value="PHOSPHOESTERASE"/>
    <property type="match status" value="1"/>
</dbReference>